<dbReference type="Proteomes" id="UP000008495">
    <property type="component" value="Unassembled WGS sequence"/>
</dbReference>
<dbReference type="SUPFAM" id="SSF50475">
    <property type="entry name" value="FMN-binding split barrel"/>
    <property type="match status" value="1"/>
</dbReference>
<dbReference type="Pfam" id="PF12900">
    <property type="entry name" value="Pyridox_ox_2"/>
    <property type="match status" value="1"/>
</dbReference>
<sequence length="150" mass="16940">MTPTADSGPEGVRPGTHLDEKDCLDILRRLEFGRLAYQLDGRIELVPVNYAVHRDEIVFRTAEGSKLAGVLTGDEVVFEVDDITDERATSVIVRAIPRALPHDEARWSDQMRLRPWVVSEKDHVIGLTPTLVSGRSFTLARPWRSMRPRP</sequence>
<comment type="caution">
    <text evidence="1">The sequence shown here is derived from an EMBL/GenBank/DDBJ whole genome shotgun (WGS) entry which is preliminary data.</text>
</comment>
<dbReference type="InterPro" id="IPR012349">
    <property type="entry name" value="Split_barrel_FMN-bd"/>
</dbReference>
<organism evidence="1 2">
    <name type="scientific">Austwickia chelonae NBRC 105200</name>
    <dbReference type="NCBI Taxonomy" id="1184607"/>
    <lineage>
        <taxon>Bacteria</taxon>
        <taxon>Bacillati</taxon>
        <taxon>Actinomycetota</taxon>
        <taxon>Actinomycetes</taxon>
        <taxon>Micrococcales</taxon>
        <taxon>Dermatophilaceae</taxon>
        <taxon>Austwickia</taxon>
    </lineage>
</organism>
<dbReference type="eggNOG" id="COG3467">
    <property type="taxonomic scope" value="Bacteria"/>
</dbReference>
<gene>
    <name evidence="1" type="ORF">AUCHE_20_00370</name>
</gene>
<dbReference type="OrthoDB" id="7062584at2"/>
<dbReference type="RefSeq" id="WP_006503922.1">
    <property type="nucleotide sequence ID" value="NZ_BAGZ01000020.1"/>
</dbReference>
<keyword evidence="2" id="KW-1185">Reference proteome</keyword>
<accession>K6VV05</accession>
<name>K6VV05_9MICO</name>
<dbReference type="EMBL" id="BAGZ01000020">
    <property type="protein sequence ID" value="GAB79165.1"/>
    <property type="molecule type" value="Genomic_DNA"/>
</dbReference>
<evidence type="ECO:0000313" key="2">
    <source>
        <dbReference type="Proteomes" id="UP000008495"/>
    </source>
</evidence>
<dbReference type="InterPro" id="IPR024747">
    <property type="entry name" value="Pyridox_Oxase-rel"/>
</dbReference>
<protein>
    <submittedName>
        <fullName evidence="1">Uncharacterized protein</fullName>
    </submittedName>
</protein>
<reference evidence="1 2" key="1">
    <citation type="submission" date="2012-08" db="EMBL/GenBank/DDBJ databases">
        <title>Whole genome shotgun sequence of Austwickia chelonae NBRC 105200.</title>
        <authorList>
            <person name="Yoshida I."/>
            <person name="Hosoyama A."/>
            <person name="Tsuchikane K."/>
            <person name="Katsumata H."/>
            <person name="Ando Y."/>
            <person name="Ohji S."/>
            <person name="Hamada M."/>
            <person name="Tamura T."/>
            <person name="Yamazoe A."/>
            <person name="Yamazaki S."/>
            <person name="Fujita N."/>
        </authorList>
    </citation>
    <scope>NUCLEOTIDE SEQUENCE [LARGE SCALE GENOMIC DNA]</scope>
    <source>
        <strain evidence="1 2">NBRC 105200</strain>
    </source>
</reference>
<dbReference type="STRING" id="100225.SAMN05421595_3027"/>
<dbReference type="Gene3D" id="2.30.110.10">
    <property type="entry name" value="Electron Transport, Fmn-binding Protein, Chain A"/>
    <property type="match status" value="1"/>
</dbReference>
<evidence type="ECO:0000313" key="1">
    <source>
        <dbReference type="EMBL" id="GAB79165.1"/>
    </source>
</evidence>
<proteinExistence type="predicted"/>
<dbReference type="AlphaFoldDB" id="K6VV05"/>